<organism evidence="2 3">
    <name type="scientific">Desulfatitalea alkaliphila</name>
    <dbReference type="NCBI Taxonomy" id="2929485"/>
    <lineage>
        <taxon>Bacteria</taxon>
        <taxon>Pseudomonadati</taxon>
        <taxon>Thermodesulfobacteriota</taxon>
        <taxon>Desulfobacteria</taxon>
        <taxon>Desulfobacterales</taxon>
        <taxon>Desulfosarcinaceae</taxon>
        <taxon>Desulfatitalea</taxon>
    </lineage>
</organism>
<protein>
    <submittedName>
        <fullName evidence="2">Uncharacterized protein</fullName>
    </submittedName>
</protein>
<name>A0AA41R4M4_9BACT</name>
<evidence type="ECO:0000313" key="2">
    <source>
        <dbReference type="EMBL" id="MCJ8501438.1"/>
    </source>
</evidence>
<dbReference type="AlphaFoldDB" id="A0AA41R4M4"/>
<dbReference type="EMBL" id="JALJRB010000013">
    <property type="protein sequence ID" value="MCJ8501438.1"/>
    <property type="molecule type" value="Genomic_DNA"/>
</dbReference>
<keyword evidence="1" id="KW-0175">Coiled coil</keyword>
<reference evidence="2" key="1">
    <citation type="submission" date="2022-04" db="EMBL/GenBank/DDBJ databases">
        <title>Desulfatitalea alkaliphila sp. nov., a novel anaerobic sulfate-reducing bacterium isolated from terrestrial mud volcano, Taman Peninsula, Russia.</title>
        <authorList>
            <person name="Khomyakova M.A."/>
            <person name="Merkel A.Y."/>
            <person name="Slobodkin A.I."/>
        </authorList>
    </citation>
    <scope>NUCLEOTIDE SEQUENCE</scope>
    <source>
        <strain evidence="2">M08but</strain>
    </source>
</reference>
<dbReference type="RefSeq" id="WP_246909095.1">
    <property type="nucleotide sequence ID" value="NZ_JALJRB010000013.1"/>
</dbReference>
<gene>
    <name evidence="2" type="ORF">MRX98_12705</name>
</gene>
<dbReference type="Proteomes" id="UP001165427">
    <property type="component" value="Unassembled WGS sequence"/>
</dbReference>
<sequence length="296" mass="31711">MISIEEPQAGAVVEQTDSGENHFILKDMALQLAGIKAEIAGMKTIIEASHNASEALKQQAQEALEAHIQNTQDYMDQVTTEPPPDFYPFASLPEGSQVKDLPDGNRLFTLSDGMILKTNDDHTISVIVDGEPHVVTPGPATSVEVSPGRIYELVPEWIETTVEQAGIEGLPISAQVDQLTEHRFSIELAPYRLLLDHQLKTLSVINPSGSIDILGIARIEGVGETITVRILADGAKGFSCEESGHGGLIESGGTIHLSMKSGTSLIVRFPDDGSGENGGSISCQGLCNLECEERDL</sequence>
<comment type="caution">
    <text evidence="2">The sequence shown here is derived from an EMBL/GenBank/DDBJ whole genome shotgun (WGS) entry which is preliminary data.</text>
</comment>
<evidence type="ECO:0000256" key="1">
    <source>
        <dbReference type="SAM" id="Coils"/>
    </source>
</evidence>
<proteinExistence type="predicted"/>
<evidence type="ECO:0000313" key="3">
    <source>
        <dbReference type="Proteomes" id="UP001165427"/>
    </source>
</evidence>
<feature type="coiled-coil region" evidence="1">
    <location>
        <begin position="46"/>
        <end position="77"/>
    </location>
</feature>
<accession>A0AA41R4M4</accession>
<keyword evidence="3" id="KW-1185">Reference proteome</keyword>